<dbReference type="EMBL" id="LUGG01000023">
    <property type="protein sequence ID" value="OBZ67671.1"/>
    <property type="molecule type" value="Genomic_DNA"/>
</dbReference>
<evidence type="ECO:0000313" key="2">
    <source>
        <dbReference type="EMBL" id="OBZ67671.1"/>
    </source>
</evidence>
<reference evidence="2 3" key="1">
    <citation type="submission" date="2016-03" db="EMBL/GenBank/DDBJ databases">
        <title>Whole genome sequencing of Grifola frondosa 9006-11.</title>
        <authorList>
            <person name="Min B."/>
            <person name="Park H."/>
            <person name="Kim J.-G."/>
            <person name="Cho H."/>
            <person name="Oh Y.-L."/>
            <person name="Kong W.-S."/>
            <person name="Choi I.-G."/>
        </authorList>
    </citation>
    <scope>NUCLEOTIDE SEQUENCE [LARGE SCALE GENOMIC DNA]</scope>
    <source>
        <strain evidence="2 3">9006-11</strain>
    </source>
</reference>
<feature type="transmembrane region" description="Helical" evidence="1">
    <location>
        <begin position="444"/>
        <end position="466"/>
    </location>
</feature>
<dbReference type="OMA" id="WIDHITS"/>
<dbReference type="AlphaFoldDB" id="A0A1C7LS69"/>
<gene>
    <name evidence="2" type="ORF">A0H81_12480</name>
</gene>
<evidence type="ECO:0000313" key="3">
    <source>
        <dbReference type="Proteomes" id="UP000092993"/>
    </source>
</evidence>
<feature type="transmembrane region" description="Helical" evidence="1">
    <location>
        <begin position="337"/>
        <end position="355"/>
    </location>
</feature>
<dbReference type="OrthoDB" id="2674421at2759"/>
<sequence>MASLKCNTELELLSASVSIGQNSLRPTTPAWSSRYASVKKLSPASATIAPGFFSFAGEPEPTYLPPGWSACQHPEGQTYFAYESTPKIVTADYIYSPEIQKKILHYVAVVKKELCEKAISLPATAELFLHLDDETDLCEYYFVDHAPRTCFWLEKLDTDDLGLSEVVSDAHLRMMLEHLYWTHLEQFPSHRIDQIRLDLDELIDIFINGQGDQMTGNNSTFPYGTDECKRFLRLLTAARERKPSSYTTWLISRLWGTIWFGRFHGFYGERYARLSREQTVRDFPEGHRGWFFASCSPLLFRIPDAYLEHLNSLWIDRQVYGRLWCQFISGCCDEWKLYSTWTLILLAINILLLITPGTSRLIASISMLLCDLALLFAAALLVQHHRSADWTAAEASVFLEGVQRETTGFQQTALSFSIPKAFFLLALGVASTQGLFWIHHATNVYVTGSVVLFLVVLAMFTGLLSLRGPMWLRRILRRCRSKTSDECEV</sequence>
<protein>
    <recommendedName>
        <fullName evidence="4">WW domain-containing protein</fullName>
    </recommendedName>
</protein>
<evidence type="ECO:0008006" key="4">
    <source>
        <dbReference type="Google" id="ProtNLM"/>
    </source>
</evidence>
<organism evidence="2 3">
    <name type="scientific">Grifola frondosa</name>
    <name type="common">Maitake</name>
    <name type="synonym">Polyporus frondosus</name>
    <dbReference type="NCBI Taxonomy" id="5627"/>
    <lineage>
        <taxon>Eukaryota</taxon>
        <taxon>Fungi</taxon>
        <taxon>Dikarya</taxon>
        <taxon>Basidiomycota</taxon>
        <taxon>Agaricomycotina</taxon>
        <taxon>Agaricomycetes</taxon>
        <taxon>Polyporales</taxon>
        <taxon>Grifolaceae</taxon>
        <taxon>Grifola</taxon>
    </lineage>
</organism>
<keyword evidence="1" id="KW-0472">Membrane</keyword>
<name>A0A1C7LS69_GRIFR</name>
<comment type="caution">
    <text evidence="2">The sequence shown here is derived from an EMBL/GenBank/DDBJ whole genome shotgun (WGS) entry which is preliminary data.</text>
</comment>
<evidence type="ECO:0000256" key="1">
    <source>
        <dbReference type="SAM" id="Phobius"/>
    </source>
</evidence>
<feature type="transmembrane region" description="Helical" evidence="1">
    <location>
        <begin position="361"/>
        <end position="382"/>
    </location>
</feature>
<keyword evidence="1" id="KW-0812">Transmembrane</keyword>
<keyword evidence="1" id="KW-1133">Transmembrane helix</keyword>
<dbReference type="Proteomes" id="UP000092993">
    <property type="component" value="Unassembled WGS sequence"/>
</dbReference>
<keyword evidence="3" id="KW-1185">Reference proteome</keyword>
<accession>A0A1C7LS69</accession>
<proteinExistence type="predicted"/>